<keyword evidence="1" id="KW-0269">Exonuclease</keyword>
<gene>
    <name evidence="1" type="ORF">PE37_0246</name>
</gene>
<evidence type="ECO:0000313" key="1">
    <source>
        <dbReference type="EMBL" id="ANH49849.1"/>
    </source>
</evidence>
<dbReference type="Proteomes" id="UP000226229">
    <property type="component" value="Segment"/>
</dbReference>
<evidence type="ECO:0000313" key="2">
    <source>
        <dbReference type="Proteomes" id="UP000226229"/>
    </source>
</evidence>
<proteinExistence type="predicted"/>
<accession>A0A1W5LJM0</accession>
<dbReference type="GO" id="GO:0004527">
    <property type="term" value="F:exonuclease activity"/>
    <property type="evidence" value="ECO:0007669"/>
    <property type="project" value="UniProtKB-KW"/>
</dbReference>
<keyword evidence="1" id="KW-0378">Hydrolase</keyword>
<sequence>MIELSLHQFKSLVANVKAVIQENSGPDNVTIREKALKIVYSLEEIQKDIESMAKFIDEPINKVISKIIL</sequence>
<reference evidence="1 2" key="1">
    <citation type="submission" date="2016-03" db="EMBL/GenBank/DDBJ databases">
        <title>Genomic characterization of a T4 like phage against E. coli O157:H7.</title>
        <authorList>
            <person name="Hoang Minh S."/>
            <person name="Hoang Minh D."/>
            <person name="Honjo K.-I."/>
            <person name="Miyamoto T."/>
        </authorList>
    </citation>
    <scope>NUCLEOTIDE SEQUENCE [LARGE SCALE GENOMIC DNA]</scope>
</reference>
<organism evidence="1 2">
    <name type="scientific">Escherichia phage PE37</name>
    <dbReference type="NCBI Taxonomy" id="1837875"/>
    <lineage>
        <taxon>Viruses</taxon>
        <taxon>Duplodnaviria</taxon>
        <taxon>Heunggongvirae</taxon>
        <taxon>Uroviricota</taxon>
        <taxon>Caudoviricetes</taxon>
        <taxon>Pantevenvirales</taxon>
        <taxon>Straboviridae</taxon>
        <taxon>Tevenvirinae</taxon>
        <taxon>Tequatrovirus</taxon>
        <taxon>Tequatrovirus pe37</taxon>
    </lineage>
</organism>
<protein>
    <submittedName>
        <fullName evidence="1">Exonuclease</fullName>
    </submittedName>
</protein>
<keyword evidence="2" id="KW-1185">Reference proteome</keyword>
<name>A0A1W5LJM0_9CAUD</name>
<dbReference type="EMBL" id="KU925172">
    <property type="protein sequence ID" value="ANH49849.1"/>
    <property type="molecule type" value="Genomic_DNA"/>
</dbReference>
<keyword evidence="1" id="KW-0540">Nuclease</keyword>